<feature type="domain" description="Putative restriction endonuclease" evidence="2">
    <location>
        <begin position="9"/>
        <end position="155"/>
    </location>
</feature>
<dbReference type="KEGG" id="glj:GKIL_0957"/>
<dbReference type="STRING" id="1183438.GKIL_0957"/>
<dbReference type="AlphaFoldDB" id="U5QEA4"/>
<dbReference type="EMBL" id="CP003587">
    <property type="protein sequence ID" value="AGY57203.1"/>
    <property type="molecule type" value="Genomic_DNA"/>
</dbReference>
<organism evidence="3 4">
    <name type="scientific">Gloeobacter kilaueensis (strain ATCC BAA-2537 / CCAP 1431/1 / ULC 316 / JS1)</name>
    <dbReference type="NCBI Taxonomy" id="1183438"/>
    <lineage>
        <taxon>Bacteria</taxon>
        <taxon>Bacillati</taxon>
        <taxon>Cyanobacteriota</taxon>
        <taxon>Cyanophyceae</taxon>
        <taxon>Gloeobacterales</taxon>
        <taxon>Gloeobacteraceae</taxon>
        <taxon>Gloeobacter</taxon>
    </lineage>
</organism>
<proteinExistence type="predicted"/>
<dbReference type="Proteomes" id="UP000017396">
    <property type="component" value="Chromosome"/>
</dbReference>
<gene>
    <name evidence="3" type="ORF">GKIL_0957</name>
</gene>
<evidence type="ECO:0000313" key="4">
    <source>
        <dbReference type="Proteomes" id="UP000017396"/>
    </source>
</evidence>
<feature type="region of interest" description="Disordered" evidence="1">
    <location>
        <begin position="198"/>
        <end position="237"/>
    </location>
</feature>
<sequence length="256" mass="30400">MYDLPSEDPEEPGLPDEFHDWQPQFLSETFQPPNYPADQILTATDLNLYYDVHNTSRYKRPDWFAVVGVPRLVDIGRLSYVIWREGTLPIVVVELLSPNTQEEDQGQTLRGQDPPSKWEVYEKILRIPYYVLFNREANTYRLFRLVGATYQEIFEPRLWIEELQIGLGLWQGRFQQVERLWLRWYDANDQWILTPTEQAEQRAEQERERAEQERQRAERAEQRAEQERQRAEQAQQRAAALAERLRALGIDPDLPA</sequence>
<evidence type="ECO:0000259" key="2">
    <source>
        <dbReference type="Pfam" id="PF05685"/>
    </source>
</evidence>
<dbReference type="Pfam" id="PF05685">
    <property type="entry name" value="Uma2"/>
    <property type="match status" value="1"/>
</dbReference>
<keyword evidence="4" id="KW-1185">Reference proteome</keyword>
<dbReference type="eggNOG" id="COG4636">
    <property type="taxonomic scope" value="Bacteria"/>
</dbReference>
<dbReference type="PANTHER" id="PTHR33352:SF3">
    <property type="entry name" value="SLR1612 PROTEIN"/>
    <property type="match status" value="1"/>
</dbReference>
<name>U5QEA4_GLOK1</name>
<dbReference type="PANTHER" id="PTHR33352">
    <property type="entry name" value="SLR1095 PROTEIN"/>
    <property type="match status" value="1"/>
</dbReference>
<feature type="compositionally biased region" description="Basic and acidic residues" evidence="1">
    <location>
        <begin position="199"/>
        <end position="231"/>
    </location>
</feature>
<dbReference type="HOGENOM" id="CLU_075279_2_1_3"/>
<evidence type="ECO:0000313" key="3">
    <source>
        <dbReference type="EMBL" id="AGY57203.1"/>
    </source>
</evidence>
<protein>
    <submittedName>
        <fullName evidence="3">Electron transport complex protein RnfC</fullName>
    </submittedName>
</protein>
<reference evidence="3 4" key="1">
    <citation type="journal article" date="2013" name="PLoS ONE">
        <title>Cultivation and Complete Genome Sequencing of Gloeobacter kilaueensis sp. nov., from a Lava Cave in Kilauea Caldera, Hawai'i.</title>
        <authorList>
            <person name="Saw J.H."/>
            <person name="Schatz M."/>
            <person name="Brown M.V."/>
            <person name="Kunkel D.D."/>
            <person name="Foster J.S."/>
            <person name="Shick H."/>
            <person name="Christensen S."/>
            <person name="Hou S."/>
            <person name="Wan X."/>
            <person name="Donachie S.P."/>
        </authorList>
    </citation>
    <scope>NUCLEOTIDE SEQUENCE [LARGE SCALE GENOMIC DNA]</scope>
    <source>
        <strain evidence="4">JS</strain>
    </source>
</reference>
<evidence type="ECO:0000256" key="1">
    <source>
        <dbReference type="SAM" id="MobiDB-lite"/>
    </source>
</evidence>
<dbReference type="PATRIC" id="fig|1183438.3.peg.950"/>
<dbReference type="InterPro" id="IPR008538">
    <property type="entry name" value="Uma2"/>
</dbReference>
<accession>U5QEA4</accession>